<dbReference type="InterPro" id="IPR013761">
    <property type="entry name" value="SAM/pointed_sf"/>
</dbReference>
<dbReference type="SMART" id="SM00561">
    <property type="entry name" value="MBT"/>
    <property type="match status" value="3"/>
</dbReference>
<dbReference type="InterPro" id="IPR001660">
    <property type="entry name" value="SAM"/>
</dbReference>
<evidence type="ECO:0000256" key="12">
    <source>
        <dbReference type="ARBA" id="ARBA00023015"/>
    </source>
</evidence>
<keyword evidence="2" id="KW-0004">4Fe-4S</keyword>
<dbReference type="GO" id="GO:0051539">
    <property type="term" value="F:4 iron, 4 sulfur cluster binding"/>
    <property type="evidence" value="ECO:0007669"/>
    <property type="project" value="UniProtKB-KW"/>
</dbReference>
<evidence type="ECO:0000256" key="9">
    <source>
        <dbReference type="ARBA" id="ARBA00022853"/>
    </source>
</evidence>
<dbReference type="SUPFAM" id="SSF47769">
    <property type="entry name" value="SAM/Pointed domain"/>
    <property type="match status" value="1"/>
</dbReference>
<feature type="repeat" description="MBT" evidence="15">
    <location>
        <begin position="549"/>
        <end position="654"/>
    </location>
</feature>
<dbReference type="GO" id="GO:0042393">
    <property type="term" value="F:histone binding"/>
    <property type="evidence" value="ECO:0007669"/>
    <property type="project" value="TreeGrafter"/>
</dbReference>
<dbReference type="Pfam" id="PF10609">
    <property type="entry name" value="ParA"/>
    <property type="match status" value="1"/>
</dbReference>
<keyword evidence="14" id="KW-0539">Nucleus</keyword>
<evidence type="ECO:0000256" key="11">
    <source>
        <dbReference type="ARBA" id="ARBA00023014"/>
    </source>
</evidence>
<dbReference type="CDD" id="cd20102">
    <property type="entry name" value="MBT_L3MBTL1-like_rpt2"/>
    <property type="match status" value="1"/>
</dbReference>
<name>A0A9Q0RKL7_BLOTA</name>
<dbReference type="PANTHER" id="PTHR12247">
    <property type="entry name" value="POLYCOMB GROUP PROTEIN"/>
    <property type="match status" value="1"/>
</dbReference>
<dbReference type="FunFam" id="3.40.50.300:FF:001278">
    <property type="entry name" value="Iron-sulfur cluster carrier protein"/>
    <property type="match status" value="1"/>
</dbReference>
<comment type="caution">
    <text evidence="18">The sequence shown here is derived from an EMBL/GenBank/DDBJ whole genome shotgun (WGS) entry which is preliminary data.</text>
</comment>
<keyword evidence="5" id="KW-0547">Nucleotide-binding</keyword>
<dbReference type="Gene3D" id="2.30.30.140">
    <property type="match status" value="3"/>
</dbReference>
<dbReference type="SUPFAM" id="SSF52540">
    <property type="entry name" value="P-loop containing nucleoside triphosphate hydrolases"/>
    <property type="match status" value="1"/>
</dbReference>
<dbReference type="EMBL" id="JAPWDV010000003">
    <property type="protein sequence ID" value="KAJ6217555.1"/>
    <property type="molecule type" value="Genomic_DNA"/>
</dbReference>
<feature type="compositionally biased region" description="Acidic residues" evidence="16">
    <location>
        <begin position="816"/>
        <end position="829"/>
    </location>
</feature>
<dbReference type="InterPro" id="IPR036060">
    <property type="entry name" value="Znf_C2H2C_sf"/>
</dbReference>
<evidence type="ECO:0000313" key="19">
    <source>
        <dbReference type="Proteomes" id="UP001142055"/>
    </source>
</evidence>
<sequence length="975" mass="110148">MVISNKNGRFVLRTFLFKIQNQFQPNGQCFSSKPQSKLPKKLPIAGVKNVVLVSSAKGGVGKSLISVNLAYAIKHINPNKQIGILDADIFGPSLPKMTGLKGEPQLNKQNMMLPLVNFGVQCMSMGFLVNEEAPVVWRGLMVMSAIQKLLRSVNWGNLDLLVVDMPPGTGDTQLSIVQNIPIDGVVLVTTPQQVAQADVIRGANMFRGLEVPILGLVQNMSHYRCSKCSHHEPLFGKDGGQSLATKLEIDLLANVPIFSELSICSDQGRPIVVQDPQSEASCIFLELANKIVAKNMTLCATDQLGGGNNSDVEDALDCIKDSLKWRGDIGYLPGSACRFKMNEFGEILLADKFEHIRKKQKLITENIVNDPKPGNEFSICANCKSFDFKDEFLKNGKYCSDCSNLNPQYTRMVRTLFTSDTNDTNSNQPMEYLNGSESKTFSWDAYLKKNGFVHIPSKSFLPTQIVPTKVNRFEIGMKLEGIDPYHPSRFCVLTITQIQGVRLRLHFDGYKRKYDFFVNSNSEFIFPPGFCKSSKRVLEPPGGMTVEQFNWDKYLTDNNARAAPAECFVTPREDEAKITAMKVAGFVINRKLEAVDKANSNLICVCSIKDILNDYLLIHFDGWDDSYDYWAHHTSSLIHPINWCKMRGKCLTPPNGFTGSFVWDDYLQQTDTIAVPTRAFKPKTNSSTWRTGMKLEAVDIRNQQLIRVATIASRDSHTVKIHFDGWSDKYDYWIDDDCPNLHPINWCQQTNHPLQPPPNNETKSQTPQSCTIPNCNGIGHRKWYLYSKHSSANDCPYYTEHLDFNEPPDRYASSSEESEDETSDDEMEPKEEIIEENLNPIQFKGEDLWNESEFENFSVPIIRNEQKNEIAKLSESFISSRKGLFSKKDLTMDTKKILSWNYMEVENFVYQLTGCSEAAKILSEQHIDGEALLLLKRDDLTKRLNIKLGPAAKIHFFILGTCLSFYPTMFNNGDR</sequence>
<dbReference type="InterPro" id="IPR050548">
    <property type="entry name" value="PcG_chromatin_remod_factors"/>
</dbReference>
<keyword evidence="6" id="KW-0863">Zinc-finger</keyword>
<evidence type="ECO:0000313" key="18">
    <source>
        <dbReference type="EMBL" id="KAJ6217555.1"/>
    </source>
</evidence>
<evidence type="ECO:0000256" key="6">
    <source>
        <dbReference type="ARBA" id="ARBA00022771"/>
    </source>
</evidence>
<evidence type="ECO:0000256" key="4">
    <source>
        <dbReference type="ARBA" id="ARBA00022737"/>
    </source>
</evidence>
<feature type="domain" description="SAM" evidence="17">
    <location>
        <begin position="900"/>
        <end position="956"/>
    </location>
</feature>
<dbReference type="GO" id="GO:0016226">
    <property type="term" value="P:iron-sulfur cluster assembly"/>
    <property type="evidence" value="ECO:0007669"/>
    <property type="project" value="InterPro"/>
</dbReference>
<gene>
    <name evidence="18" type="ORF">RDWZM_008712</name>
</gene>
<evidence type="ECO:0000256" key="13">
    <source>
        <dbReference type="ARBA" id="ARBA00023163"/>
    </source>
</evidence>
<keyword evidence="12" id="KW-0805">Transcription regulation</keyword>
<dbReference type="PROSITE" id="PS51079">
    <property type="entry name" value="MBT"/>
    <property type="match status" value="3"/>
</dbReference>
<dbReference type="CDD" id="cd20103">
    <property type="entry name" value="MBT_L3MBTL1-like_rpt3"/>
    <property type="match status" value="1"/>
</dbReference>
<dbReference type="CDD" id="cd09509">
    <property type="entry name" value="SAM_Polycomb"/>
    <property type="match status" value="1"/>
</dbReference>
<dbReference type="SUPFAM" id="SSF103637">
    <property type="entry name" value="CCHHC domain"/>
    <property type="match status" value="1"/>
</dbReference>
<evidence type="ECO:0000259" key="17">
    <source>
        <dbReference type="Pfam" id="PF00536"/>
    </source>
</evidence>
<organism evidence="18 19">
    <name type="scientific">Blomia tropicalis</name>
    <name type="common">Mite</name>
    <dbReference type="NCBI Taxonomy" id="40697"/>
    <lineage>
        <taxon>Eukaryota</taxon>
        <taxon>Metazoa</taxon>
        <taxon>Ecdysozoa</taxon>
        <taxon>Arthropoda</taxon>
        <taxon>Chelicerata</taxon>
        <taxon>Arachnida</taxon>
        <taxon>Acari</taxon>
        <taxon>Acariformes</taxon>
        <taxon>Sarcoptiformes</taxon>
        <taxon>Astigmata</taxon>
        <taxon>Glycyphagoidea</taxon>
        <taxon>Echimyopodidae</taxon>
        <taxon>Blomia</taxon>
    </lineage>
</organism>
<dbReference type="Gene3D" id="3.40.50.300">
    <property type="entry name" value="P-loop containing nucleotide triphosphate hydrolases"/>
    <property type="match status" value="1"/>
</dbReference>
<dbReference type="OMA" id="FSICANC"/>
<keyword evidence="8" id="KW-0067">ATP-binding</keyword>
<dbReference type="HAMAP" id="MF_02040">
    <property type="entry name" value="Mrp_NBP35"/>
    <property type="match status" value="1"/>
</dbReference>
<evidence type="ECO:0000256" key="3">
    <source>
        <dbReference type="ARBA" id="ARBA00022723"/>
    </source>
</evidence>
<feature type="repeat" description="MBT" evidence="15">
    <location>
        <begin position="661"/>
        <end position="757"/>
    </location>
</feature>
<evidence type="ECO:0000256" key="8">
    <source>
        <dbReference type="ARBA" id="ARBA00022840"/>
    </source>
</evidence>
<dbReference type="GO" id="GO:0140663">
    <property type="term" value="F:ATP-dependent FeS chaperone activity"/>
    <property type="evidence" value="ECO:0007669"/>
    <property type="project" value="InterPro"/>
</dbReference>
<keyword evidence="7" id="KW-0862">Zinc</keyword>
<evidence type="ECO:0000256" key="15">
    <source>
        <dbReference type="PROSITE-ProRule" id="PRU00459"/>
    </source>
</evidence>
<dbReference type="Gene3D" id="1.10.150.50">
    <property type="entry name" value="Transcription Factor, Ets-1"/>
    <property type="match status" value="1"/>
</dbReference>
<dbReference type="Pfam" id="PF00536">
    <property type="entry name" value="SAM_1"/>
    <property type="match status" value="1"/>
</dbReference>
<dbReference type="InterPro" id="IPR019591">
    <property type="entry name" value="Mrp/NBP35_ATP-bd"/>
</dbReference>
<feature type="repeat" description="MBT" evidence="15">
    <location>
        <begin position="441"/>
        <end position="541"/>
    </location>
</feature>
<dbReference type="Pfam" id="PF02820">
    <property type="entry name" value="MBT"/>
    <property type="match status" value="3"/>
</dbReference>
<accession>A0A9Q0RKL7</accession>
<dbReference type="InterPro" id="IPR027417">
    <property type="entry name" value="P-loop_NTPase"/>
</dbReference>
<proteinExistence type="inferred from homology"/>
<keyword evidence="11" id="KW-0411">Iron-sulfur</keyword>
<dbReference type="GO" id="GO:0005634">
    <property type="term" value="C:nucleus"/>
    <property type="evidence" value="ECO:0007669"/>
    <property type="project" value="UniProtKB-SubCell"/>
</dbReference>
<dbReference type="GO" id="GO:0006325">
    <property type="term" value="P:chromatin organization"/>
    <property type="evidence" value="ECO:0007669"/>
    <property type="project" value="UniProtKB-KW"/>
</dbReference>
<keyword evidence="4" id="KW-0677">Repeat</keyword>
<evidence type="ECO:0000256" key="14">
    <source>
        <dbReference type="ARBA" id="ARBA00023242"/>
    </source>
</evidence>
<evidence type="ECO:0000256" key="5">
    <source>
        <dbReference type="ARBA" id="ARBA00022741"/>
    </source>
</evidence>
<dbReference type="CDD" id="cd02037">
    <property type="entry name" value="Mrp_NBP35"/>
    <property type="match status" value="1"/>
</dbReference>
<dbReference type="GO" id="GO:0005524">
    <property type="term" value="F:ATP binding"/>
    <property type="evidence" value="ECO:0007669"/>
    <property type="project" value="UniProtKB-KW"/>
</dbReference>
<protein>
    <recommendedName>
        <fullName evidence="17">SAM domain-containing protein</fullName>
    </recommendedName>
</protein>
<keyword evidence="9" id="KW-0156">Chromatin regulator</keyword>
<evidence type="ECO:0000256" key="10">
    <source>
        <dbReference type="ARBA" id="ARBA00023004"/>
    </source>
</evidence>
<keyword evidence="10" id="KW-0408">Iron</keyword>
<dbReference type="AlphaFoldDB" id="A0A9Q0RKL7"/>
<keyword evidence="19" id="KW-1185">Reference proteome</keyword>
<evidence type="ECO:0000256" key="1">
    <source>
        <dbReference type="ARBA" id="ARBA00004123"/>
    </source>
</evidence>
<dbReference type="GO" id="GO:0045892">
    <property type="term" value="P:negative regulation of DNA-templated transcription"/>
    <property type="evidence" value="ECO:0007669"/>
    <property type="project" value="TreeGrafter"/>
</dbReference>
<reference evidence="18" key="1">
    <citation type="submission" date="2022-12" db="EMBL/GenBank/DDBJ databases">
        <title>Genome assemblies of Blomia tropicalis.</title>
        <authorList>
            <person name="Cui Y."/>
        </authorList>
    </citation>
    <scope>NUCLEOTIDE SEQUENCE</scope>
    <source>
        <tissue evidence="18">Adult mites</tissue>
    </source>
</reference>
<keyword evidence="13" id="KW-0804">Transcription</keyword>
<dbReference type="InterPro" id="IPR002515">
    <property type="entry name" value="Znf_C2H2C"/>
</dbReference>
<dbReference type="InterPro" id="IPR033756">
    <property type="entry name" value="YlxH/NBP35"/>
</dbReference>
<dbReference type="PANTHER" id="PTHR12247:SF131">
    <property type="entry name" value="LD05287P"/>
    <property type="match status" value="1"/>
</dbReference>
<feature type="region of interest" description="Disordered" evidence="16">
    <location>
        <begin position="806"/>
        <end position="829"/>
    </location>
</feature>
<keyword evidence="3" id="KW-0479">Metal-binding</keyword>
<comment type="subcellular location">
    <subcellularLocation>
        <location evidence="1">Nucleus</location>
    </subcellularLocation>
</comment>
<dbReference type="GO" id="GO:0008270">
    <property type="term" value="F:zinc ion binding"/>
    <property type="evidence" value="ECO:0007669"/>
    <property type="project" value="UniProtKB-KW"/>
</dbReference>
<evidence type="ECO:0000256" key="16">
    <source>
        <dbReference type="SAM" id="MobiDB-lite"/>
    </source>
</evidence>
<dbReference type="PROSITE" id="PS51802">
    <property type="entry name" value="ZF_CCHHC"/>
    <property type="match status" value="1"/>
</dbReference>
<dbReference type="Proteomes" id="UP001142055">
    <property type="component" value="Chromosome 3"/>
</dbReference>
<dbReference type="InterPro" id="IPR004092">
    <property type="entry name" value="Mbt"/>
</dbReference>
<dbReference type="GO" id="GO:0003682">
    <property type="term" value="F:chromatin binding"/>
    <property type="evidence" value="ECO:0007669"/>
    <property type="project" value="TreeGrafter"/>
</dbReference>
<evidence type="ECO:0000256" key="7">
    <source>
        <dbReference type="ARBA" id="ARBA00022833"/>
    </source>
</evidence>
<dbReference type="SUPFAM" id="SSF63748">
    <property type="entry name" value="Tudor/PWWP/MBT"/>
    <property type="match status" value="3"/>
</dbReference>
<evidence type="ECO:0000256" key="2">
    <source>
        <dbReference type="ARBA" id="ARBA00022485"/>
    </source>
</evidence>